<dbReference type="SUPFAM" id="SSF47240">
    <property type="entry name" value="Ferritin-like"/>
    <property type="match status" value="1"/>
</dbReference>
<dbReference type="GO" id="GO:0006744">
    <property type="term" value="P:ubiquinone biosynthetic process"/>
    <property type="evidence" value="ECO:0007669"/>
    <property type="project" value="UniProtKB-KW"/>
</dbReference>
<dbReference type="GO" id="GO:2000377">
    <property type="term" value="P:regulation of reactive oxygen species metabolic process"/>
    <property type="evidence" value="ECO:0007669"/>
    <property type="project" value="TreeGrafter"/>
</dbReference>
<keyword evidence="6" id="KW-0503">Monooxygenase</keyword>
<gene>
    <name evidence="8" type="ORF">DMENIID0002_03730</name>
</gene>
<name>A0AAT9G7B9_9RICK</name>
<evidence type="ECO:0000256" key="1">
    <source>
        <dbReference type="ARBA" id="ARBA00004749"/>
    </source>
</evidence>
<evidence type="ECO:0000256" key="3">
    <source>
        <dbReference type="ARBA" id="ARBA00022723"/>
    </source>
</evidence>
<evidence type="ECO:0000256" key="4">
    <source>
        <dbReference type="ARBA" id="ARBA00023002"/>
    </source>
</evidence>
<dbReference type="InterPro" id="IPR011566">
    <property type="entry name" value="Ubq_synth_Coq7"/>
</dbReference>
<evidence type="ECO:0000313" key="8">
    <source>
        <dbReference type="EMBL" id="BFD45727.1"/>
    </source>
</evidence>
<sequence>MARPDFTNSDNIIKEMIRVNHAGEYGAKRIYQGQLNYCKNHEDSSTIKHMMQQEEVHLSYFTNLLLQHNVRPTILIPFWHIIGYVLGSGSILIGTETAMLLTQSVEEVIEQHYQKQIDYLELYNLEKELVNSIKQFQAEEIEHKDIALVQGSSKVVFASLINKVIKLMCNMAINVSKKV</sequence>
<dbReference type="Pfam" id="PF03232">
    <property type="entry name" value="COQ7"/>
    <property type="match status" value="1"/>
</dbReference>
<dbReference type="GO" id="GO:0046872">
    <property type="term" value="F:metal ion binding"/>
    <property type="evidence" value="ECO:0007669"/>
    <property type="project" value="UniProtKB-KW"/>
</dbReference>
<dbReference type="InterPro" id="IPR009078">
    <property type="entry name" value="Ferritin-like_SF"/>
</dbReference>
<evidence type="ECO:0000256" key="5">
    <source>
        <dbReference type="ARBA" id="ARBA00023004"/>
    </source>
</evidence>
<protein>
    <submittedName>
        <fullName evidence="8">Demethoxyubiquinone hydroxylase family protein</fullName>
    </submittedName>
</protein>
<reference evidence="8" key="1">
    <citation type="submission" date="2024-01" db="EMBL/GenBank/DDBJ databases">
        <title>Sequencing the genomes of a sandfly, Sergentomyia squamirostris, and its two endosymbionts.</title>
        <authorList>
            <person name="Itokawa K."/>
            <person name="Sanjoba C."/>
        </authorList>
    </citation>
    <scope>NUCLEOTIDE SEQUENCE</scope>
    <source>
        <strain evidence="8">RiSSQ</strain>
    </source>
</reference>
<keyword evidence="2" id="KW-0831">Ubiquinone biosynthesis</keyword>
<comment type="pathway">
    <text evidence="1">Cofactor biosynthesis; ubiquinone biosynthesis.</text>
</comment>
<keyword evidence="7" id="KW-0472">Membrane</keyword>
<dbReference type="AlphaFoldDB" id="A0AAT9G7B9"/>
<evidence type="ECO:0000256" key="6">
    <source>
        <dbReference type="ARBA" id="ARBA00023033"/>
    </source>
</evidence>
<dbReference type="EMBL" id="AP029170">
    <property type="protein sequence ID" value="BFD45727.1"/>
    <property type="molecule type" value="Genomic_DNA"/>
</dbReference>
<dbReference type="PANTHER" id="PTHR11237">
    <property type="entry name" value="COENZYME Q10 BIOSYNTHESIS PROTEIN 7"/>
    <property type="match status" value="1"/>
</dbReference>
<keyword evidence="5" id="KW-0408">Iron</keyword>
<accession>A0AAT9G7B9</accession>
<proteinExistence type="predicted"/>
<evidence type="ECO:0000256" key="7">
    <source>
        <dbReference type="ARBA" id="ARBA00023136"/>
    </source>
</evidence>
<keyword evidence="4" id="KW-0560">Oxidoreductase</keyword>
<dbReference type="PANTHER" id="PTHR11237:SF4">
    <property type="entry name" value="5-DEMETHOXYUBIQUINONE HYDROXYLASE, MITOCHONDRIAL"/>
    <property type="match status" value="1"/>
</dbReference>
<dbReference type="GO" id="GO:0008682">
    <property type="term" value="F:3-demethoxyubiquinol 3-hydroxylase activity"/>
    <property type="evidence" value="ECO:0007669"/>
    <property type="project" value="TreeGrafter"/>
</dbReference>
<organism evidence="8">
    <name type="scientific">Candidatus Tisiphia endosymbiont of Sergentomyia squamirostris</name>
    <dbReference type="NCBI Taxonomy" id="3113639"/>
    <lineage>
        <taxon>Bacteria</taxon>
        <taxon>Pseudomonadati</taxon>
        <taxon>Pseudomonadota</taxon>
        <taxon>Alphaproteobacteria</taxon>
        <taxon>Rickettsiales</taxon>
        <taxon>Rickettsiaceae</taxon>
        <taxon>Rickettsieae</taxon>
        <taxon>Candidatus Tisiphia</taxon>
    </lineage>
</organism>
<keyword evidence="3" id="KW-0479">Metal-binding</keyword>
<evidence type="ECO:0000256" key="2">
    <source>
        <dbReference type="ARBA" id="ARBA00022688"/>
    </source>
</evidence>
<dbReference type="GO" id="GO:0010468">
    <property type="term" value="P:regulation of gene expression"/>
    <property type="evidence" value="ECO:0007669"/>
    <property type="project" value="TreeGrafter"/>
</dbReference>
<dbReference type="CDD" id="cd01042">
    <property type="entry name" value="DMQH"/>
    <property type="match status" value="1"/>
</dbReference>